<evidence type="ECO:0000313" key="3">
    <source>
        <dbReference type="Proteomes" id="UP000829354"/>
    </source>
</evidence>
<organism evidence="2 3">
    <name type="scientific">Caenorhabditis briggsae</name>
    <dbReference type="NCBI Taxonomy" id="6238"/>
    <lineage>
        <taxon>Eukaryota</taxon>
        <taxon>Metazoa</taxon>
        <taxon>Ecdysozoa</taxon>
        <taxon>Nematoda</taxon>
        <taxon>Chromadorea</taxon>
        <taxon>Rhabditida</taxon>
        <taxon>Rhabditina</taxon>
        <taxon>Rhabditomorpha</taxon>
        <taxon>Rhabditoidea</taxon>
        <taxon>Rhabditidae</taxon>
        <taxon>Peloderinae</taxon>
        <taxon>Caenorhabditis</taxon>
    </lineage>
</organism>
<sequence>MYTPTPDLSMREGITEGNTPSPSPSHRLLQNGRFQAERKIASRITEYYSINDIISKLKTLDHASFVLIRVVFPDCPEVFSKTPKCSKTWNGSRKFRNQFGGESEFPTGDENKMNDDYSKYFFDEVPEANNKERADH</sequence>
<feature type="region of interest" description="Disordered" evidence="1">
    <location>
        <begin position="1"/>
        <end position="27"/>
    </location>
</feature>
<protein>
    <submittedName>
        <fullName evidence="2">Uncharacterized protein</fullName>
    </submittedName>
</protein>
<evidence type="ECO:0000313" key="2">
    <source>
        <dbReference type="EMBL" id="UMM39154.1"/>
    </source>
</evidence>
<gene>
    <name evidence="2" type="ORF">L5515_016335</name>
</gene>
<name>A0AAE9F5L8_CAEBR</name>
<reference evidence="2 3" key="1">
    <citation type="submission" date="2022-04" db="EMBL/GenBank/DDBJ databases">
        <title>Chromosome-level reference genomes for two strains of Caenorhabditis briggsae: an improved platform for comparative genomics.</title>
        <authorList>
            <person name="Stevens L."/>
            <person name="Andersen E."/>
        </authorList>
    </citation>
    <scope>NUCLEOTIDE SEQUENCE [LARGE SCALE GENOMIC DNA]</scope>
    <source>
        <strain evidence="2">VX34</strain>
        <tissue evidence="2">Whole-organism</tissue>
    </source>
</reference>
<evidence type="ECO:0000256" key="1">
    <source>
        <dbReference type="SAM" id="MobiDB-lite"/>
    </source>
</evidence>
<proteinExistence type="predicted"/>
<keyword evidence="3" id="KW-1185">Reference proteome</keyword>
<accession>A0AAE9F5L8</accession>
<dbReference type="EMBL" id="CP092625">
    <property type="protein sequence ID" value="UMM39154.1"/>
    <property type="molecule type" value="Genomic_DNA"/>
</dbReference>
<dbReference type="AlphaFoldDB" id="A0AAE9F5L8"/>
<dbReference type="Proteomes" id="UP000829354">
    <property type="component" value="Chromosome X"/>
</dbReference>